<evidence type="ECO:0000313" key="7">
    <source>
        <dbReference type="Proteomes" id="UP001289374"/>
    </source>
</evidence>
<keyword evidence="4" id="KW-0862">Zinc</keyword>
<evidence type="ECO:0000256" key="2">
    <source>
        <dbReference type="ARBA" id="ARBA00022723"/>
    </source>
</evidence>
<protein>
    <submittedName>
        <fullName evidence="6">Uncharacterized protein</fullName>
    </submittedName>
</protein>
<dbReference type="InterPro" id="IPR052035">
    <property type="entry name" value="ZnF_BED_domain_contain"/>
</dbReference>
<dbReference type="Proteomes" id="UP001289374">
    <property type="component" value="Unassembled WGS sequence"/>
</dbReference>
<proteinExistence type="predicted"/>
<name>A0AAE1T7F6_9LAMI</name>
<dbReference type="GO" id="GO:0005634">
    <property type="term" value="C:nucleus"/>
    <property type="evidence" value="ECO:0007669"/>
    <property type="project" value="UniProtKB-SubCell"/>
</dbReference>
<dbReference type="PANTHER" id="PTHR46481">
    <property type="entry name" value="ZINC FINGER BED DOMAIN-CONTAINING PROTEIN 4"/>
    <property type="match status" value="1"/>
</dbReference>
<evidence type="ECO:0000256" key="3">
    <source>
        <dbReference type="ARBA" id="ARBA00022771"/>
    </source>
</evidence>
<comment type="caution">
    <text evidence="6">The sequence shown here is derived from an EMBL/GenBank/DDBJ whole genome shotgun (WGS) entry which is preliminary data.</text>
</comment>
<reference evidence="6" key="2">
    <citation type="journal article" date="2024" name="Plant">
        <title>Genomic evolution and insights into agronomic trait innovations of Sesamum species.</title>
        <authorList>
            <person name="Miao H."/>
            <person name="Wang L."/>
            <person name="Qu L."/>
            <person name="Liu H."/>
            <person name="Sun Y."/>
            <person name="Le M."/>
            <person name="Wang Q."/>
            <person name="Wei S."/>
            <person name="Zheng Y."/>
            <person name="Lin W."/>
            <person name="Duan Y."/>
            <person name="Cao H."/>
            <person name="Xiong S."/>
            <person name="Wang X."/>
            <person name="Wei L."/>
            <person name="Li C."/>
            <person name="Ma Q."/>
            <person name="Ju M."/>
            <person name="Zhao R."/>
            <person name="Li G."/>
            <person name="Mu C."/>
            <person name="Tian Q."/>
            <person name="Mei H."/>
            <person name="Zhang T."/>
            <person name="Gao T."/>
            <person name="Zhang H."/>
        </authorList>
    </citation>
    <scope>NUCLEOTIDE SEQUENCE</scope>
    <source>
        <strain evidence="6">K16</strain>
    </source>
</reference>
<dbReference type="GO" id="GO:0008270">
    <property type="term" value="F:zinc ion binding"/>
    <property type="evidence" value="ECO:0007669"/>
    <property type="project" value="UniProtKB-KW"/>
</dbReference>
<accession>A0AAE1T7F6</accession>
<keyword evidence="7" id="KW-1185">Reference proteome</keyword>
<evidence type="ECO:0000313" key="6">
    <source>
        <dbReference type="EMBL" id="KAK4382876.1"/>
    </source>
</evidence>
<keyword evidence="5" id="KW-0539">Nucleus</keyword>
<dbReference type="PANTHER" id="PTHR46481:SF10">
    <property type="entry name" value="ZINC FINGER BED DOMAIN-CONTAINING PROTEIN 39"/>
    <property type="match status" value="1"/>
</dbReference>
<gene>
    <name evidence="6" type="ORF">Sango_2830700</name>
</gene>
<dbReference type="EMBL" id="JACGWL010000636">
    <property type="protein sequence ID" value="KAK4382876.1"/>
    <property type="molecule type" value="Genomic_DNA"/>
</dbReference>
<keyword evidence="3" id="KW-0863">Zinc-finger</keyword>
<evidence type="ECO:0000256" key="4">
    <source>
        <dbReference type="ARBA" id="ARBA00022833"/>
    </source>
</evidence>
<organism evidence="6 7">
    <name type="scientific">Sesamum angolense</name>
    <dbReference type="NCBI Taxonomy" id="2727404"/>
    <lineage>
        <taxon>Eukaryota</taxon>
        <taxon>Viridiplantae</taxon>
        <taxon>Streptophyta</taxon>
        <taxon>Embryophyta</taxon>
        <taxon>Tracheophyta</taxon>
        <taxon>Spermatophyta</taxon>
        <taxon>Magnoliopsida</taxon>
        <taxon>eudicotyledons</taxon>
        <taxon>Gunneridae</taxon>
        <taxon>Pentapetalae</taxon>
        <taxon>asterids</taxon>
        <taxon>lamiids</taxon>
        <taxon>Lamiales</taxon>
        <taxon>Pedaliaceae</taxon>
        <taxon>Sesamum</taxon>
    </lineage>
</organism>
<evidence type="ECO:0000256" key="5">
    <source>
        <dbReference type="ARBA" id="ARBA00023242"/>
    </source>
</evidence>
<keyword evidence="2" id="KW-0479">Metal-binding</keyword>
<reference evidence="6" key="1">
    <citation type="submission" date="2020-06" db="EMBL/GenBank/DDBJ databases">
        <authorList>
            <person name="Li T."/>
            <person name="Hu X."/>
            <person name="Zhang T."/>
            <person name="Song X."/>
            <person name="Zhang H."/>
            <person name="Dai N."/>
            <person name="Sheng W."/>
            <person name="Hou X."/>
            <person name="Wei L."/>
        </authorList>
    </citation>
    <scope>NUCLEOTIDE SEQUENCE</scope>
    <source>
        <strain evidence="6">K16</strain>
        <tissue evidence="6">Leaf</tissue>
    </source>
</reference>
<sequence length="96" mass="11328">MEYMVITGHWIDQNWQLQKCVLNFVHIPPPRRGLEIADAIWRCLDDWDIQSKIHTVSVGIASANDSAIFHLKTYAQRKKSYFARENYFMLDVVLIF</sequence>
<dbReference type="AlphaFoldDB" id="A0AAE1T7F6"/>
<comment type="subcellular location">
    <subcellularLocation>
        <location evidence="1">Nucleus</location>
    </subcellularLocation>
</comment>
<evidence type="ECO:0000256" key="1">
    <source>
        <dbReference type="ARBA" id="ARBA00004123"/>
    </source>
</evidence>